<keyword evidence="2" id="KW-0479">Metal-binding</keyword>
<keyword evidence="8" id="KW-1185">Reference proteome</keyword>
<evidence type="ECO:0000313" key="7">
    <source>
        <dbReference type="EMBL" id="OJJ41455.1"/>
    </source>
</evidence>
<dbReference type="RefSeq" id="XP_040695131.1">
    <property type="nucleotide sequence ID" value="XM_040830149.1"/>
</dbReference>
<comment type="similarity">
    <text evidence="1">Belongs to the Gfa family.</text>
</comment>
<organism evidence="7 8">
    <name type="scientific">Aspergillus wentii DTO 134E9</name>
    <dbReference type="NCBI Taxonomy" id="1073089"/>
    <lineage>
        <taxon>Eukaryota</taxon>
        <taxon>Fungi</taxon>
        <taxon>Dikarya</taxon>
        <taxon>Ascomycota</taxon>
        <taxon>Pezizomycotina</taxon>
        <taxon>Eurotiomycetes</taxon>
        <taxon>Eurotiomycetidae</taxon>
        <taxon>Eurotiales</taxon>
        <taxon>Aspergillaceae</taxon>
        <taxon>Aspergillus</taxon>
        <taxon>Aspergillus subgen. Cremei</taxon>
    </lineage>
</organism>
<gene>
    <name evidence="7" type="ORF">ASPWEDRAFT_167470</name>
</gene>
<reference evidence="8" key="1">
    <citation type="journal article" date="2017" name="Genome Biol.">
        <title>Comparative genomics reveals high biological diversity and specific adaptations in the industrially and medically important fungal genus Aspergillus.</title>
        <authorList>
            <person name="de Vries R.P."/>
            <person name="Riley R."/>
            <person name="Wiebenga A."/>
            <person name="Aguilar-Osorio G."/>
            <person name="Amillis S."/>
            <person name="Uchima C.A."/>
            <person name="Anderluh G."/>
            <person name="Asadollahi M."/>
            <person name="Askin M."/>
            <person name="Barry K."/>
            <person name="Battaglia E."/>
            <person name="Bayram O."/>
            <person name="Benocci T."/>
            <person name="Braus-Stromeyer S.A."/>
            <person name="Caldana C."/>
            <person name="Canovas D."/>
            <person name="Cerqueira G.C."/>
            <person name="Chen F."/>
            <person name="Chen W."/>
            <person name="Choi C."/>
            <person name="Clum A."/>
            <person name="Dos Santos R.A."/>
            <person name="Damasio A.R."/>
            <person name="Diallinas G."/>
            <person name="Emri T."/>
            <person name="Fekete E."/>
            <person name="Flipphi M."/>
            <person name="Freyberg S."/>
            <person name="Gallo A."/>
            <person name="Gournas C."/>
            <person name="Habgood R."/>
            <person name="Hainaut M."/>
            <person name="Harispe M.L."/>
            <person name="Henrissat B."/>
            <person name="Hilden K.S."/>
            <person name="Hope R."/>
            <person name="Hossain A."/>
            <person name="Karabika E."/>
            <person name="Karaffa L."/>
            <person name="Karanyi Z."/>
            <person name="Krasevec N."/>
            <person name="Kuo A."/>
            <person name="Kusch H."/>
            <person name="LaButti K."/>
            <person name="Lagendijk E.L."/>
            <person name="Lapidus A."/>
            <person name="Levasseur A."/>
            <person name="Lindquist E."/>
            <person name="Lipzen A."/>
            <person name="Logrieco A.F."/>
            <person name="MacCabe A."/>
            <person name="Maekelae M.R."/>
            <person name="Malavazi I."/>
            <person name="Melin P."/>
            <person name="Meyer V."/>
            <person name="Mielnichuk N."/>
            <person name="Miskei M."/>
            <person name="Molnar A.P."/>
            <person name="Mule G."/>
            <person name="Ngan C.Y."/>
            <person name="Orejas M."/>
            <person name="Orosz E."/>
            <person name="Ouedraogo J.P."/>
            <person name="Overkamp K.M."/>
            <person name="Park H.-S."/>
            <person name="Perrone G."/>
            <person name="Piumi F."/>
            <person name="Punt P.J."/>
            <person name="Ram A.F."/>
            <person name="Ramon A."/>
            <person name="Rauscher S."/>
            <person name="Record E."/>
            <person name="Riano-Pachon D.M."/>
            <person name="Robert V."/>
            <person name="Roehrig J."/>
            <person name="Ruller R."/>
            <person name="Salamov A."/>
            <person name="Salih N.S."/>
            <person name="Samson R.A."/>
            <person name="Sandor E."/>
            <person name="Sanguinetti M."/>
            <person name="Schuetze T."/>
            <person name="Sepcic K."/>
            <person name="Shelest E."/>
            <person name="Sherlock G."/>
            <person name="Sophianopoulou V."/>
            <person name="Squina F.M."/>
            <person name="Sun H."/>
            <person name="Susca A."/>
            <person name="Todd R.B."/>
            <person name="Tsang A."/>
            <person name="Unkles S.E."/>
            <person name="van de Wiele N."/>
            <person name="van Rossen-Uffink D."/>
            <person name="Oliveira J.V."/>
            <person name="Vesth T.C."/>
            <person name="Visser J."/>
            <person name="Yu J.-H."/>
            <person name="Zhou M."/>
            <person name="Andersen M.R."/>
            <person name="Archer D.B."/>
            <person name="Baker S.E."/>
            <person name="Benoit I."/>
            <person name="Brakhage A.A."/>
            <person name="Braus G.H."/>
            <person name="Fischer R."/>
            <person name="Frisvad J.C."/>
            <person name="Goldman G.H."/>
            <person name="Houbraken J."/>
            <person name="Oakley B."/>
            <person name="Pocsi I."/>
            <person name="Scazzocchio C."/>
            <person name="Seiboth B."/>
            <person name="vanKuyk P.A."/>
            <person name="Wortman J."/>
            <person name="Dyer P.S."/>
            <person name="Grigoriev I.V."/>
        </authorList>
    </citation>
    <scope>NUCLEOTIDE SEQUENCE [LARGE SCALE GENOMIC DNA]</scope>
    <source>
        <strain evidence="8">DTO 134E9</strain>
    </source>
</reference>
<dbReference type="GO" id="GO:0016846">
    <property type="term" value="F:carbon-sulfur lyase activity"/>
    <property type="evidence" value="ECO:0007669"/>
    <property type="project" value="InterPro"/>
</dbReference>
<dbReference type="PANTHER" id="PTHR33337">
    <property type="entry name" value="GFA DOMAIN-CONTAINING PROTEIN"/>
    <property type="match status" value="1"/>
</dbReference>
<evidence type="ECO:0000313" key="8">
    <source>
        <dbReference type="Proteomes" id="UP000184383"/>
    </source>
</evidence>
<dbReference type="VEuPathDB" id="FungiDB:ASPWEDRAFT_167470"/>
<dbReference type="GO" id="GO:0046872">
    <property type="term" value="F:metal ion binding"/>
    <property type="evidence" value="ECO:0007669"/>
    <property type="project" value="UniProtKB-KW"/>
</dbReference>
<dbReference type="Proteomes" id="UP000184383">
    <property type="component" value="Unassembled WGS sequence"/>
</dbReference>
<dbReference type="SUPFAM" id="SSF51316">
    <property type="entry name" value="Mss4-like"/>
    <property type="match status" value="1"/>
</dbReference>
<evidence type="ECO:0000256" key="2">
    <source>
        <dbReference type="ARBA" id="ARBA00022723"/>
    </source>
</evidence>
<evidence type="ECO:0000256" key="4">
    <source>
        <dbReference type="ARBA" id="ARBA00023239"/>
    </source>
</evidence>
<dbReference type="GeneID" id="63745997"/>
<dbReference type="EMBL" id="KV878209">
    <property type="protein sequence ID" value="OJJ41455.1"/>
    <property type="molecule type" value="Genomic_DNA"/>
</dbReference>
<dbReference type="InterPro" id="IPR011057">
    <property type="entry name" value="Mss4-like_sf"/>
</dbReference>
<dbReference type="InterPro" id="IPR006913">
    <property type="entry name" value="CENP-V/GFA"/>
</dbReference>
<keyword evidence="4" id="KW-0456">Lyase</keyword>
<proteinExistence type="inferred from homology"/>
<dbReference type="STRING" id="1073089.A0A1L9S2Q9"/>
<dbReference type="Gene3D" id="3.90.1590.10">
    <property type="entry name" value="glutathione-dependent formaldehyde- activating enzyme (gfa)"/>
    <property type="match status" value="1"/>
</dbReference>
<dbReference type="PROSITE" id="PS51891">
    <property type="entry name" value="CENP_V_GFA"/>
    <property type="match status" value="1"/>
</dbReference>
<evidence type="ECO:0000256" key="5">
    <source>
        <dbReference type="SAM" id="MobiDB-lite"/>
    </source>
</evidence>
<keyword evidence="3" id="KW-0862">Zinc</keyword>
<dbReference type="PANTHER" id="PTHR33337:SF40">
    <property type="entry name" value="CENP-V_GFA DOMAIN-CONTAINING PROTEIN-RELATED"/>
    <property type="match status" value="1"/>
</dbReference>
<name>A0A1L9S2Q9_ASPWE</name>
<evidence type="ECO:0000259" key="6">
    <source>
        <dbReference type="PROSITE" id="PS51891"/>
    </source>
</evidence>
<evidence type="ECO:0000256" key="3">
    <source>
        <dbReference type="ARBA" id="ARBA00022833"/>
    </source>
</evidence>
<dbReference type="OrthoDB" id="6329284at2759"/>
<dbReference type="Pfam" id="PF04828">
    <property type="entry name" value="GFA"/>
    <property type="match status" value="1"/>
</dbReference>
<evidence type="ECO:0000256" key="1">
    <source>
        <dbReference type="ARBA" id="ARBA00005495"/>
    </source>
</evidence>
<feature type="region of interest" description="Disordered" evidence="5">
    <location>
        <begin position="131"/>
        <end position="155"/>
    </location>
</feature>
<sequence length="155" mass="17444">MSTKPVIQGSCACRYVRYTVSQLPSIVVNCHCTECRKQSGAPYQSWAHFHRDAINWIVQPTTRRSSNIATRSFCPRCGSSITMAYDVDPEMTGIAAGTIDDDASIPDQVPKPGFHIFLKEKAAWFDIPEDGAERWDSHPPRKGWDSRKEITREGL</sequence>
<protein>
    <recommendedName>
        <fullName evidence="6">CENP-V/GFA domain-containing protein</fullName>
    </recommendedName>
</protein>
<dbReference type="AlphaFoldDB" id="A0A1L9S2Q9"/>
<accession>A0A1L9S2Q9</accession>
<feature type="domain" description="CENP-V/GFA" evidence="6">
    <location>
        <begin position="7"/>
        <end position="136"/>
    </location>
</feature>